<dbReference type="AlphaFoldDB" id="A0A6J8E6F5"/>
<dbReference type="InterPro" id="IPR019786">
    <property type="entry name" value="Zinc_finger_PHD-type_CS"/>
</dbReference>
<protein>
    <recommendedName>
        <fullName evidence="5">PHD-type domain-containing protein</fullName>
    </recommendedName>
</protein>
<keyword evidence="3" id="KW-0862">Zinc</keyword>
<evidence type="ECO:0000256" key="2">
    <source>
        <dbReference type="ARBA" id="ARBA00022771"/>
    </source>
</evidence>
<dbReference type="InterPro" id="IPR013083">
    <property type="entry name" value="Znf_RING/FYVE/PHD"/>
</dbReference>
<dbReference type="InterPro" id="IPR001965">
    <property type="entry name" value="Znf_PHD"/>
</dbReference>
<organism evidence="6 7">
    <name type="scientific">Mytilus coruscus</name>
    <name type="common">Sea mussel</name>
    <dbReference type="NCBI Taxonomy" id="42192"/>
    <lineage>
        <taxon>Eukaryota</taxon>
        <taxon>Metazoa</taxon>
        <taxon>Spiralia</taxon>
        <taxon>Lophotrochozoa</taxon>
        <taxon>Mollusca</taxon>
        <taxon>Bivalvia</taxon>
        <taxon>Autobranchia</taxon>
        <taxon>Pteriomorphia</taxon>
        <taxon>Mytilida</taxon>
        <taxon>Mytiloidea</taxon>
        <taxon>Mytilidae</taxon>
        <taxon>Mytilinae</taxon>
        <taxon>Mytilus</taxon>
    </lineage>
</organism>
<reference evidence="6 7" key="1">
    <citation type="submission" date="2020-06" db="EMBL/GenBank/DDBJ databases">
        <authorList>
            <person name="Li R."/>
            <person name="Bekaert M."/>
        </authorList>
    </citation>
    <scope>NUCLEOTIDE SEQUENCE [LARGE SCALE GENOMIC DNA]</scope>
    <source>
        <strain evidence="7">wild</strain>
    </source>
</reference>
<dbReference type="Proteomes" id="UP000507470">
    <property type="component" value="Unassembled WGS sequence"/>
</dbReference>
<sequence length="156" mass="17993">MARDKALETKTSKCNYQHLALEIKAGKHFVVKFSTAAYELEKSGILILLPSTDISTNYTVLEQHGIEHTNLMIDSCYKKENKNRQVICPKCETPDDNEGIACDSCDNWYHYICSYIKEDDLKLYEGSDFHCQQCNDDLLYIEQSNNQVEISDCLYE</sequence>
<dbReference type="SMART" id="SM00249">
    <property type="entry name" value="PHD"/>
    <property type="match status" value="1"/>
</dbReference>
<dbReference type="PROSITE" id="PS50016">
    <property type="entry name" value="ZF_PHD_2"/>
    <property type="match status" value="1"/>
</dbReference>
<keyword evidence="2 4" id="KW-0863">Zinc-finger</keyword>
<feature type="domain" description="PHD-type" evidence="5">
    <location>
        <begin position="85"/>
        <end position="137"/>
    </location>
</feature>
<evidence type="ECO:0000256" key="3">
    <source>
        <dbReference type="ARBA" id="ARBA00022833"/>
    </source>
</evidence>
<name>A0A6J8E6F5_MYTCO</name>
<evidence type="ECO:0000313" key="7">
    <source>
        <dbReference type="Proteomes" id="UP000507470"/>
    </source>
</evidence>
<evidence type="ECO:0000256" key="1">
    <source>
        <dbReference type="ARBA" id="ARBA00022723"/>
    </source>
</evidence>
<dbReference type="Pfam" id="PF00628">
    <property type="entry name" value="PHD"/>
    <property type="match status" value="1"/>
</dbReference>
<dbReference type="PROSITE" id="PS01359">
    <property type="entry name" value="ZF_PHD_1"/>
    <property type="match status" value="1"/>
</dbReference>
<evidence type="ECO:0000313" key="6">
    <source>
        <dbReference type="EMBL" id="CAC5415668.1"/>
    </source>
</evidence>
<accession>A0A6J8E6F5</accession>
<keyword evidence="1" id="KW-0479">Metal-binding</keyword>
<dbReference type="InterPro" id="IPR011011">
    <property type="entry name" value="Znf_FYVE_PHD"/>
</dbReference>
<evidence type="ECO:0000259" key="5">
    <source>
        <dbReference type="PROSITE" id="PS50016"/>
    </source>
</evidence>
<keyword evidence="7" id="KW-1185">Reference proteome</keyword>
<gene>
    <name evidence="6" type="ORF">MCOR_48350</name>
</gene>
<dbReference type="Gene3D" id="3.30.40.10">
    <property type="entry name" value="Zinc/RING finger domain, C3HC4 (zinc finger)"/>
    <property type="match status" value="1"/>
</dbReference>
<dbReference type="EMBL" id="CACVKT020008464">
    <property type="protein sequence ID" value="CAC5415668.1"/>
    <property type="molecule type" value="Genomic_DNA"/>
</dbReference>
<dbReference type="InterPro" id="IPR019787">
    <property type="entry name" value="Znf_PHD-finger"/>
</dbReference>
<evidence type="ECO:0000256" key="4">
    <source>
        <dbReference type="PROSITE-ProRule" id="PRU00146"/>
    </source>
</evidence>
<dbReference type="GO" id="GO:0008270">
    <property type="term" value="F:zinc ion binding"/>
    <property type="evidence" value="ECO:0007669"/>
    <property type="project" value="UniProtKB-KW"/>
</dbReference>
<dbReference type="OrthoDB" id="6078689at2759"/>
<dbReference type="SUPFAM" id="SSF57903">
    <property type="entry name" value="FYVE/PHD zinc finger"/>
    <property type="match status" value="1"/>
</dbReference>
<proteinExistence type="predicted"/>